<organism evidence="1">
    <name type="scientific">Ralstonia solanacearum</name>
    <name type="common">Pseudomonas solanacearum</name>
    <dbReference type="NCBI Taxonomy" id="305"/>
    <lineage>
        <taxon>Bacteria</taxon>
        <taxon>Pseudomonadati</taxon>
        <taxon>Pseudomonadota</taxon>
        <taxon>Betaproteobacteria</taxon>
        <taxon>Burkholderiales</taxon>
        <taxon>Burkholderiaceae</taxon>
        <taxon>Ralstonia</taxon>
        <taxon>Ralstonia solanacearum species complex</taxon>
    </lineage>
</organism>
<dbReference type="EMBL" id="LN899819">
    <property type="protein sequence ID" value="CUV12066.1"/>
    <property type="molecule type" value="Genomic_DNA"/>
</dbReference>
<accession>A0A0S4TPS8</accession>
<reference evidence="1" key="1">
    <citation type="submission" date="2015-10" db="EMBL/GenBank/DDBJ databases">
        <authorList>
            <person name="Gilbert D.G."/>
        </authorList>
    </citation>
    <scope>NUCLEOTIDE SEQUENCE</scope>
    <source>
        <strain evidence="1">Phyl III-seqv23</strain>
    </source>
</reference>
<proteinExistence type="predicted"/>
<name>A0A0S4TPS8_RALSL</name>
<dbReference type="AlphaFoldDB" id="A0A0S4TPS8"/>
<evidence type="ECO:0000313" key="1">
    <source>
        <dbReference type="EMBL" id="CUV12066.1"/>
    </source>
</evidence>
<sequence>MKMDGKLDRNRLKGALGDAMHAVLCDAGHNLQQDPPEAAASLRPCSGCPVQALRPSYVDSLRHSSGENELFRTD</sequence>
<protein>
    <submittedName>
        <fullName evidence="1">Uncharacterized protein</fullName>
    </submittedName>
</protein>
<gene>
    <name evidence="1" type="ORF">RUN39_v1_310008</name>
</gene>